<organism evidence="1 2">
    <name type="scientific">Pseudomonas abyssi</name>
    <dbReference type="NCBI Taxonomy" id="170540"/>
    <lineage>
        <taxon>Bacteria</taxon>
        <taxon>Pseudomonadati</taxon>
        <taxon>Pseudomonadota</taxon>
        <taxon>Gammaproteobacteria</taxon>
        <taxon>Pseudomonadales</taxon>
        <taxon>Pseudomonadaceae</taxon>
        <taxon>Pseudomonas</taxon>
    </lineage>
</organism>
<proteinExistence type="predicted"/>
<sequence length="106" mass="11527">MGRFTAMTVSDEAYAAILGATAQIEWSVLEPHFARGDLLAVAAQLDLVAVAAAMMEDNSERIKGWMDAGQLQVASDAQAADWAERQPDTLWAVVIRPWVLVQERAA</sequence>
<evidence type="ECO:0000313" key="2">
    <source>
        <dbReference type="Proteomes" id="UP000242313"/>
    </source>
</evidence>
<evidence type="ECO:0008006" key="3">
    <source>
        <dbReference type="Google" id="ProtNLM"/>
    </source>
</evidence>
<dbReference type="Proteomes" id="UP000242313">
    <property type="component" value="Unassembled WGS sequence"/>
</dbReference>
<gene>
    <name evidence="1" type="ORF">CNQ84_03565</name>
</gene>
<dbReference type="Pfam" id="PF10052">
    <property type="entry name" value="DUF2288"/>
    <property type="match status" value="1"/>
</dbReference>
<accession>A0A2A3MLA6</accession>
<protein>
    <recommendedName>
        <fullName evidence="3">DUF2288 domain-containing protein</fullName>
    </recommendedName>
</protein>
<comment type="caution">
    <text evidence="1">The sequence shown here is derived from an EMBL/GenBank/DDBJ whole genome shotgun (WGS) entry which is preliminary data.</text>
</comment>
<reference evidence="1 2" key="1">
    <citation type="submission" date="2017-09" db="EMBL/GenBank/DDBJ databases">
        <title>Pseudomonas abyssi sp. nov. isolated from Abyssopelagic Water.</title>
        <authorList>
            <person name="Wei Y."/>
        </authorList>
    </citation>
    <scope>NUCLEOTIDE SEQUENCE [LARGE SCALE GENOMIC DNA]</scope>
    <source>
        <strain evidence="1 2">MT5</strain>
    </source>
</reference>
<dbReference type="InterPro" id="IPR018741">
    <property type="entry name" value="DUF2288"/>
</dbReference>
<dbReference type="AlphaFoldDB" id="A0A2A3MLA6"/>
<evidence type="ECO:0000313" key="1">
    <source>
        <dbReference type="EMBL" id="PBK05588.1"/>
    </source>
</evidence>
<name>A0A2A3MLA6_9PSED</name>
<keyword evidence="2" id="KW-1185">Reference proteome</keyword>
<dbReference type="EMBL" id="NTMR01000003">
    <property type="protein sequence ID" value="PBK05588.1"/>
    <property type="molecule type" value="Genomic_DNA"/>
</dbReference>